<keyword evidence="1" id="KW-0732">Signal</keyword>
<feature type="chain" id="PRO_5026273261" evidence="1">
    <location>
        <begin position="21"/>
        <end position="71"/>
    </location>
</feature>
<reference evidence="2" key="1">
    <citation type="submission" date="2020-03" db="EMBL/GenBank/DDBJ databases">
        <title>A transcriptome and proteome of the tick Rhipicephalus microplus shaped by the genetic composition of its hosts and developmental stage.</title>
        <authorList>
            <person name="Garcia G.R."/>
            <person name="Ribeiro J.M.C."/>
            <person name="Maruyama S.R."/>
            <person name="Gardinasse L.G."/>
            <person name="Nelson K."/>
            <person name="Ferreira B.R."/>
            <person name="Andrade T.G."/>
            <person name="Santos I.K.F.M."/>
        </authorList>
    </citation>
    <scope>NUCLEOTIDE SEQUENCE</scope>
    <source>
        <strain evidence="2">NSGR</strain>
        <tissue evidence="2">Salivary glands</tissue>
    </source>
</reference>
<protein>
    <submittedName>
        <fullName evidence="2">Putative secreted protein</fullName>
    </submittedName>
</protein>
<dbReference type="AlphaFoldDB" id="A0A6G5A2Z1"/>
<feature type="signal peptide" evidence="1">
    <location>
        <begin position="1"/>
        <end position="20"/>
    </location>
</feature>
<dbReference type="EMBL" id="GIKN01002876">
    <property type="protein sequence ID" value="NIE45149.1"/>
    <property type="molecule type" value="Transcribed_RNA"/>
</dbReference>
<accession>A0A6G5A2Z1</accession>
<evidence type="ECO:0000256" key="1">
    <source>
        <dbReference type="SAM" id="SignalP"/>
    </source>
</evidence>
<name>A0A6G5A2Z1_RHIMP</name>
<proteinExistence type="predicted"/>
<organism evidence="2">
    <name type="scientific">Rhipicephalus microplus</name>
    <name type="common">Cattle tick</name>
    <name type="synonym">Boophilus microplus</name>
    <dbReference type="NCBI Taxonomy" id="6941"/>
    <lineage>
        <taxon>Eukaryota</taxon>
        <taxon>Metazoa</taxon>
        <taxon>Ecdysozoa</taxon>
        <taxon>Arthropoda</taxon>
        <taxon>Chelicerata</taxon>
        <taxon>Arachnida</taxon>
        <taxon>Acari</taxon>
        <taxon>Parasitiformes</taxon>
        <taxon>Ixodida</taxon>
        <taxon>Ixodoidea</taxon>
        <taxon>Ixodidae</taxon>
        <taxon>Rhipicephalinae</taxon>
        <taxon>Rhipicephalus</taxon>
        <taxon>Boophilus</taxon>
    </lineage>
</organism>
<sequence>MKIIVHILIKVAHFVTGSFAIKRNSTQRPEHRNPSHLFRRRHKRSFHINSRVSCSEIVLSGWKVSAAVPCT</sequence>
<evidence type="ECO:0000313" key="2">
    <source>
        <dbReference type="EMBL" id="NIE45149.1"/>
    </source>
</evidence>